<dbReference type="GO" id="GO:0009089">
    <property type="term" value="P:lysine biosynthetic process via diaminopimelate"/>
    <property type="evidence" value="ECO:0007669"/>
    <property type="project" value="TreeGrafter"/>
</dbReference>
<name>A0A2S9YR46_9BACT</name>
<keyword evidence="3" id="KW-0378">Hydrolase</keyword>
<dbReference type="GO" id="GO:0009014">
    <property type="term" value="F:succinyl-diaminopimelate desuccinylase activity"/>
    <property type="evidence" value="ECO:0007669"/>
    <property type="project" value="TreeGrafter"/>
</dbReference>
<protein>
    <recommendedName>
        <fullName evidence="6">M20/M25/M40 family metallo-hydrolase</fullName>
    </recommendedName>
</protein>
<dbReference type="InterPro" id="IPR051458">
    <property type="entry name" value="Cyt/Met_Dipeptidase"/>
</dbReference>
<dbReference type="PANTHER" id="PTHR43270:SF8">
    <property type="entry name" value="DI- AND TRIPEPTIDASE DUG2-RELATED"/>
    <property type="match status" value="1"/>
</dbReference>
<dbReference type="GO" id="GO:0006508">
    <property type="term" value="P:proteolysis"/>
    <property type="evidence" value="ECO:0007669"/>
    <property type="project" value="UniProtKB-KW"/>
</dbReference>
<evidence type="ECO:0008006" key="6">
    <source>
        <dbReference type="Google" id="ProtNLM"/>
    </source>
</evidence>
<evidence type="ECO:0000256" key="3">
    <source>
        <dbReference type="ARBA" id="ARBA00022801"/>
    </source>
</evidence>
<evidence type="ECO:0000256" key="1">
    <source>
        <dbReference type="ARBA" id="ARBA00022670"/>
    </source>
</evidence>
<dbReference type="Pfam" id="PF01546">
    <property type="entry name" value="Peptidase_M20"/>
    <property type="match status" value="1"/>
</dbReference>
<dbReference type="EMBL" id="PVNL01000052">
    <property type="protein sequence ID" value="PRQ07550.1"/>
    <property type="molecule type" value="Genomic_DNA"/>
</dbReference>
<dbReference type="GO" id="GO:0008233">
    <property type="term" value="F:peptidase activity"/>
    <property type="evidence" value="ECO:0007669"/>
    <property type="project" value="UniProtKB-KW"/>
</dbReference>
<dbReference type="AlphaFoldDB" id="A0A2S9YR46"/>
<keyword evidence="2" id="KW-0479">Metal-binding</keyword>
<dbReference type="Proteomes" id="UP000238823">
    <property type="component" value="Unassembled WGS sequence"/>
</dbReference>
<organism evidence="4 5">
    <name type="scientific">Enhygromyxa salina</name>
    <dbReference type="NCBI Taxonomy" id="215803"/>
    <lineage>
        <taxon>Bacteria</taxon>
        <taxon>Pseudomonadati</taxon>
        <taxon>Myxococcota</taxon>
        <taxon>Polyangia</taxon>
        <taxon>Nannocystales</taxon>
        <taxon>Nannocystaceae</taxon>
        <taxon>Enhygromyxa</taxon>
    </lineage>
</organism>
<dbReference type="SUPFAM" id="SSF53187">
    <property type="entry name" value="Zn-dependent exopeptidases"/>
    <property type="match status" value="1"/>
</dbReference>
<sequence>MMWSRIDEWRSLLARWVGARPTTSHPAGLAQVRDDLVMMLEACGFSVEVHAADLPGAQPILVATRAGASDRWLGISSHYDVEEAPGVWQSDPWTLSERDGRVYGRGVADNLGPLVQRLLSCAELPRTVCGVVWLIEGEEELGSPWAQRLYPRLELPPVAVWLEETGYFYKDGAQRVLTKGSNQVLAPIVAALSEVAATHGRAVRVRERYLNKAFGQDRCPMLKHLVGSRPYLAIGPNDDWTRIHAPDESLDPSLLGLCHAQFSRLLEVLE</sequence>
<dbReference type="GO" id="GO:0005829">
    <property type="term" value="C:cytosol"/>
    <property type="evidence" value="ECO:0007669"/>
    <property type="project" value="TreeGrafter"/>
</dbReference>
<evidence type="ECO:0000313" key="5">
    <source>
        <dbReference type="Proteomes" id="UP000238823"/>
    </source>
</evidence>
<dbReference type="Gene3D" id="3.40.630.10">
    <property type="entry name" value="Zn peptidases"/>
    <property type="match status" value="1"/>
</dbReference>
<evidence type="ECO:0000313" key="4">
    <source>
        <dbReference type="EMBL" id="PRQ07550.1"/>
    </source>
</evidence>
<evidence type="ECO:0000256" key="2">
    <source>
        <dbReference type="ARBA" id="ARBA00022723"/>
    </source>
</evidence>
<keyword evidence="1" id="KW-0645">Protease</keyword>
<dbReference type="InterPro" id="IPR002933">
    <property type="entry name" value="Peptidase_M20"/>
</dbReference>
<accession>A0A2S9YR46</accession>
<dbReference type="RefSeq" id="WP_106089788.1">
    <property type="nucleotide sequence ID" value="NZ_PVNL01000052.1"/>
</dbReference>
<dbReference type="GO" id="GO:0046872">
    <property type="term" value="F:metal ion binding"/>
    <property type="evidence" value="ECO:0007669"/>
    <property type="project" value="UniProtKB-KW"/>
</dbReference>
<dbReference type="OrthoDB" id="5443984at2"/>
<comment type="caution">
    <text evidence="4">The sequence shown here is derived from an EMBL/GenBank/DDBJ whole genome shotgun (WGS) entry which is preliminary data.</text>
</comment>
<gene>
    <name evidence="4" type="ORF">ENSA7_27700</name>
</gene>
<reference evidence="4 5" key="1">
    <citation type="submission" date="2018-03" db="EMBL/GenBank/DDBJ databases">
        <title>Draft Genome Sequences of the Obligatory Marine Myxobacteria Enhygromyxa salina SWB007.</title>
        <authorList>
            <person name="Poehlein A."/>
            <person name="Moghaddam J.A."/>
            <person name="Harms H."/>
            <person name="Alanjari M."/>
            <person name="Koenig G.M."/>
            <person name="Daniel R."/>
            <person name="Schaeberle T.F."/>
        </authorList>
    </citation>
    <scope>NUCLEOTIDE SEQUENCE [LARGE SCALE GENOMIC DNA]</scope>
    <source>
        <strain evidence="4 5">SWB007</strain>
    </source>
</reference>
<proteinExistence type="predicted"/>
<dbReference type="PANTHER" id="PTHR43270">
    <property type="entry name" value="BETA-ALA-HIS DIPEPTIDASE"/>
    <property type="match status" value="1"/>
</dbReference>